<protein>
    <submittedName>
        <fullName evidence="1">Uncharacterized protein</fullName>
    </submittedName>
</protein>
<evidence type="ECO:0000313" key="1">
    <source>
        <dbReference type="EMBL" id="ATL45807.1"/>
    </source>
</evidence>
<organism evidence="1 2">
    <name type="scientific">Chitinophaga caeni</name>
    <dbReference type="NCBI Taxonomy" id="2029983"/>
    <lineage>
        <taxon>Bacteria</taxon>
        <taxon>Pseudomonadati</taxon>
        <taxon>Bacteroidota</taxon>
        <taxon>Chitinophagia</taxon>
        <taxon>Chitinophagales</taxon>
        <taxon>Chitinophagaceae</taxon>
        <taxon>Chitinophaga</taxon>
    </lineage>
</organism>
<gene>
    <name evidence="1" type="ORF">COR50_00770</name>
</gene>
<dbReference type="KEGG" id="cbae:COR50_00770"/>
<evidence type="ECO:0000313" key="2">
    <source>
        <dbReference type="Proteomes" id="UP000220133"/>
    </source>
</evidence>
<dbReference type="EMBL" id="CP023777">
    <property type="protein sequence ID" value="ATL45807.1"/>
    <property type="molecule type" value="Genomic_DNA"/>
</dbReference>
<dbReference type="Proteomes" id="UP000220133">
    <property type="component" value="Chromosome"/>
</dbReference>
<name>A0A291QPF3_9BACT</name>
<reference evidence="1 2" key="1">
    <citation type="submission" date="2017-10" db="EMBL/GenBank/DDBJ databases">
        <title>Paenichitinophaga pekingensis gen. nov., sp. nov., isolated from activated sludge.</title>
        <authorList>
            <person name="Jin D."/>
            <person name="Kong X."/>
            <person name="Deng Y."/>
            <person name="Bai Z."/>
        </authorList>
    </citation>
    <scope>NUCLEOTIDE SEQUENCE [LARGE SCALE GENOMIC DNA]</scope>
    <source>
        <strain evidence="1 2">13</strain>
    </source>
</reference>
<keyword evidence="2" id="KW-1185">Reference proteome</keyword>
<proteinExistence type="predicted"/>
<accession>A0A291QPF3</accession>
<sequence length="63" mass="7604">MAYYLTKLKQNYEKMLLVALKYSEKEGEETHDAYETNSYSTLCRIFTIERTWVFARKNERGLQ</sequence>
<dbReference type="AlphaFoldDB" id="A0A291QPF3"/>